<gene>
    <name evidence="1" type="ORF">CA267_004620</name>
</gene>
<dbReference type="AlphaFoldDB" id="A0A6M4MAB3"/>
<sequence>MINQVEQIAAEAGMSIHRAQAMTAGNHWYNKDSLAIFLLPDNPAGASDIFRQDLIHNFIGENCSGLSLRLMENGNYDFVGKDSSLLGTGPLNGTWKYRQYPYLELKKQGSQYADHYFEISRFTDRDKVSEIVFIKLSPMNVDDFADNCVFLYGLRQ</sequence>
<reference evidence="2" key="1">
    <citation type="submission" date="2014-12" db="EMBL/GenBank/DDBJ databases">
        <title>Complete genome sequence of a multi-drug resistant Klebsiella pneumoniae.</title>
        <authorList>
            <person name="Hua X."/>
            <person name="Chen Q."/>
            <person name="Li X."/>
            <person name="Feng Y."/>
            <person name="Ruan Z."/>
            <person name="Yu Y."/>
        </authorList>
    </citation>
    <scope>NUCLEOTIDE SEQUENCE [LARGE SCALE GENOMIC DNA]</scope>
    <source>
        <strain evidence="2">5.12</strain>
    </source>
</reference>
<dbReference type="KEGG" id="apel:CA267_004620"/>
<dbReference type="OrthoDB" id="5700077at2"/>
<organism evidence="1 2">
    <name type="scientific">Alteromonas pelagimontana</name>
    <dbReference type="NCBI Taxonomy" id="1858656"/>
    <lineage>
        <taxon>Bacteria</taxon>
        <taxon>Pseudomonadati</taxon>
        <taxon>Pseudomonadota</taxon>
        <taxon>Gammaproteobacteria</taxon>
        <taxon>Alteromonadales</taxon>
        <taxon>Alteromonadaceae</taxon>
        <taxon>Alteromonas/Salinimonas group</taxon>
        <taxon>Alteromonas</taxon>
    </lineage>
</organism>
<dbReference type="EMBL" id="CP052766">
    <property type="protein sequence ID" value="QJR80112.1"/>
    <property type="molecule type" value="Genomic_DNA"/>
</dbReference>
<accession>A0A6M4MAB3</accession>
<evidence type="ECO:0000313" key="2">
    <source>
        <dbReference type="Proteomes" id="UP000219285"/>
    </source>
</evidence>
<dbReference type="Proteomes" id="UP000219285">
    <property type="component" value="Chromosome"/>
</dbReference>
<evidence type="ECO:0000313" key="1">
    <source>
        <dbReference type="EMBL" id="QJR80112.1"/>
    </source>
</evidence>
<reference evidence="1 2" key="2">
    <citation type="submission" date="2020-04" db="EMBL/GenBank/DDBJ databases">
        <title>Complete genome sequence of Alteromonas pelagimontana 5.12T.</title>
        <authorList>
            <person name="Sinha R.K."/>
            <person name="Krishnan K.P."/>
            <person name="Kurian J.P."/>
        </authorList>
    </citation>
    <scope>NUCLEOTIDE SEQUENCE [LARGE SCALE GENOMIC DNA]</scope>
    <source>
        <strain evidence="1 2">5.12</strain>
    </source>
</reference>
<protein>
    <submittedName>
        <fullName evidence="1">Uncharacterized protein</fullName>
    </submittedName>
</protein>
<proteinExistence type="predicted"/>
<dbReference type="RefSeq" id="WP_083638329.1">
    <property type="nucleotide sequence ID" value="NZ_CP052766.1"/>
</dbReference>
<keyword evidence="2" id="KW-1185">Reference proteome</keyword>
<name>A0A6M4MAB3_9ALTE</name>